<feature type="transmembrane region" description="Helical" evidence="5">
    <location>
        <begin position="224"/>
        <end position="245"/>
    </location>
</feature>
<feature type="transmembrane region" description="Helical" evidence="5">
    <location>
        <begin position="252"/>
        <end position="273"/>
    </location>
</feature>
<evidence type="ECO:0000256" key="2">
    <source>
        <dbReference type="ARBA" id="ARBA00022692"/>
    </source>
</evidence>
<evidence type="ECO:0000256" key="1">
    <source>
        <dbReference type="ARBA" id="ARBA00004141"/>
    </source>
</evidence>
<dbReference type="EMBL" id="CP063982">
    <property type="protein sequence ID" value="UOD51065.1"/>
    <property type="molecule type" value="Genomic_DNA"/>
</dbReference>
<reference evidence="6 7" key="1">
    <citation type="submission" date="2020-11" db="EMBL/GenBank/DDBJ databases">
        <title>Algicoccus daihaiensis sp.nov., isolated from Daihai Lake in Inner Mongolia.</title>
        <authorList>
            <person name="Kai J."/>
        </authorList>
    </citation>
    <scope>NUCLEOTIDE SEQUENCE [LARGE SCALE GENOMIC DNA]</scope>
    <source>
        <strain evidence="7">f23</strain>
    </source>
</reference>
<sequence>MNKLAHMPIAIFASVMGMSGLTLGWLKAGSMGWPLANSIGLAAAVVTTVLLAFLLLMYGVKASKYWSAVCEEARHPVKLNFFAAIPIGFILVSTLWSGINSAIAAPIWWVGVCAMLVATLLTMNSWIHHSHYQVGHLNPAWFIPVVGNILVPIAGMRLGQSEISWFFFSIGVVFWIVLTTLVMNRLIFHDALIDRMRPTLFILLAPPAVGFVSYLSLNGMTLDAFARILYFTALFLAMLLGINAVRFLKLPFFISGWAYSFPIAAMTVASFQMGQLTNLFGYMALAWALLALLTVVVLYLAYKTLVTLFAGKLLAPEPAH</sequence>
<evidence type="ECO:0000313" key="6">
    <source>
        <dbReference type="EMBL" id="UOD51065.1"/>
    </source>
</evidence>
<keyword evidence="2 5" id="KW-0812">Transmembrane</keyword>
<organism evidence="6 7">
    <name type="scientific">Orrella daihaiensis</name>
    <dbReference type="NCBI Taxonomy" id="2782176"/>
    <lineage>
        <taxon>Bacteria</taxon>
        <taxon>Pseudomonadati</taxon>
        <taxon>Pseudomonadota</taxon>
        <taxon>Betaproteobacteria</taxon>
        <taxon>Burkholderiales</taxon>
        <taxon>Alcaligenaceae</taxon>
        <taxon>Orrella</taxon>
    </lineage>
</organism>
<feature type="transmembrane region" description="Helical" evidence="5">
    <location>
        <begin position="7"/>
        <end position="26"/>
    </location>
</feature>
<comment type="subcellular location">
    <subcellularLocation>
        <location evidence="1">Membrane</location>
        <topology evidence="1">Multi-pass membrane protein</topology>
    </subcellularLocation>
</comment>
<evidence type="ECO:0000256" key="5">
    <source>
        <dbReference type="SAM" id="Phobius"/>
    </source>
</evidence>
<feature type="transmembrane region" description="Helical" evidence="5">
    <location>
        <begin position="38"/>
        <end position="58"/>
    </location>
</feature>
<keyword evidence="7" id="KW-1185">Reference proteome</keyword>
<evidence type="ECO:0000256" key="4">
    <source>
        <dbReference type="ARBA" id="ARBA00023136"/>
    </source>
</evidence>
<keyword evidence="3 5" id="KW-1133">Transmembrane helix</keyword>
<dbReference type="InterPro" id="IPR052951">
    <property type="entry name" value="Tellurite_res_ion_channel"/>
</dbReference>
<evidence type="ECO:0000313" key="7">
    <source>
        <dbReference type="Proteomes" id="UP000831607"/>
    </source>
</evidence>
<dbReference type="PANTHER" id="PTHR37955">
    <property type="entry name" value="TELLURITE RESISTANCE PROTEIN TEHA"/>
    <property type="match status" value="1"/>
</dbReference>
<gene>
    <name evidence="6" type="ORF">DHf2319_03935</name>
</gene>
<feature type="transmembrane region" description="Helical" evidence="5">
    <location>
        <begin position="139"/>
        <end position="159"/>
    </location>
</feature>
<feature type="transmembrane region" description="Helical" evidence="5">
    <location>
        <begin position="79"/>
        <end position="99"/>
    </location>
</feature>
<proteinExistence type="predicted"/>
<accession>A0ABY4ANU3</accession>
<dbReference type="InterPro" id="IPR038665">
    <property type="entry name" value="Voltage-dep_anion_channel_sf"/>
</dbReference>
<name>A0ABY4ANU3_9BURK</name>
<dbReference type="Proteomes" id="UP000831607">
    <property type="component" value="Chromosome"/>
</dbReference>
<feature type="transmembrane region" description="Helical" evidence="5">
    <location>
        <begin position="105"/>
        <end position="127"/>
    </location>
</feature>
<feature type="transmembrane region" description="Helical" evidence="5">
    <location>
        <begin position="279"/>
        <end position="302"/>
    </location>
</feature>
<feature type="transmembrane region" description="Helical" evidence="5">
    <location>
        <begin position="165"/>
        <end position="188"/>
    </location>
</feature>
<dbReference type="Gene3D" id="1.50.10.150">
    <property type="entry name" value="Voltage-dependent anion channel"/>
    <property type="match status" value="1"/>
</dbReference>
<dbReference type="PANTHER" id="PTHR37955:SF1">
    <property type="entry name" value="DEP DOMAIN-CONTAINING PROTEIN"/>
    <property type="match status" value="1"/>
</dbReference>
<dbReference type="InterPro" id="IPR004695">
    <property type="entry name" value="SLAC1/Mae1/Ssu1/TehA"/>
</dbReference>
<dbReference type="CDD" id="cd09323">
    <property type="entry name" value="TDT_SLAC1_like"/>
    <property type="match status" value="1"/>
</dbReference>
<dbReference type="Pfam" id="PF03595">
    <property type="entry name" value="SLAC1"/>
    <property type="match status" value="1"/>
</dbReference>
<feature type="transmembrane region" description="Helical" evidence="5">
    <location>
        <begin position="200"/>
        <end position="218"/>
    </location>
</feature>
<dbReference type="RefSeq" id="WP_243479502.1">
    <property type="nucleotide sequence ID" value="NZ_CP063982.1"/>
</dbReference>
<protein>
    <submittedName>
        <fullName evidence="6">SLAC1 anion channel family protein</fullName>
    </submittedName>
</protein>
<evidence type="ECO:0000256" key="3">
    <source>
        <dbReference type="ARBA" id="ARBA00022989"/>
    </source>
</evidence>
<keyword evidence="4 5" id="KW-0472">Membrane</keyword>